<dbReference type="InterPro" id="IPR011701">
    <property type="entry name" value="MFS"/>
</dbReference>
<feature type="transmembrane region" description="Helical" evidence="2">
    <location>
        <begin position="371"/>
        <end position="392"/>
    </location>
</feature>
<evidence type="ECO:0000256" key="1">
    <source>
        <dbReference type="SAM" id="MobiDB-lite"/>
    </source>
</evidence>
<feature type="transmembrane region" description="Helical" evidence="2">
    <location>
        <begin position="255"/>
        <end position="278"/>
    </location>
</feature>
<feature type="transmembrane region" description="Helical" evidence="2">
    <location>
        <begin position="76"/>
        <end position="97"/>
    </location>
</feature>
<feature type="transmembrane region" description="Helical" evidence="2">
    <location>
        <begin position="103"/>
        <end position="124"/>
    </location>
</feature>
<feature type="transmembrane region" description="Helical" evidence="2">
    <location>
        <begin position="15"/>
        <end position="37"/>
    </location>
</feature>
<dbReference type="EMBL" id="JBHSIU010000046">
    <property type="protein sequence ID" value="MFC5003013.1"/>
    <property type="molecule type" value="Genomic_DNA"/>
</dbReference>
<name>A0ABV9W346_9ACTN</name>
<feature type="transmembrane region" description="Helical" evidence="2">
    <location>
        <begin position="43"/>
        <end position="64"/>
    </location>
</feature>
<keyword evidence="4" id="KW-1185">Reference proteome</keyword>
<dbReference type="SUPFAM" id="SSF103473">
    <property type="entry name" value="MFS general substrate transporter"/>
    <property type="match status" value="1"/>
</dbReference>
<feature type="transmembrane region" description="Helical" evidence="2">
    <location>
        <begin position="163"/>
        <end position="182"/>
    </location>
</feature>
<keyword evidence="2" id="KW-0472">Membrane</keyword>
<keyword evidence="2" id="KW-0812">Transmembrane</keyword>
<dbReference type="Gene3D" id="1.20.1250.20">
    <property type="entry name" value="MFS general substrate transporter like domains"/>
    <property type="match status" value="1"/>
</dbReference>
<accession>A0ABV9W346</accession>
<evidence type="ECO:0000313" key="4">
    <source>
        <dbReference type="Proteomes" id="UP001595912"/>
    </source>
</evidence>
<gene>
    <name evidence="3" type="ORF">ACFPIJ_34935</name>
</gene>
<dbReference type="InterPro" id="IPR036259">
    <property type="entry name" value="MFS_trans_sf"/>
</dbReference>
<proteinExistence type="predicted"/>
<sequence>MTPGGRRRAGRLRELMVSGLVDSFGLSLGWTIFNLVAVDRGGLALAGLFNAAMLLGVVLSAPVTGRLARHLHGRKLLLLAGGTEGTLRVATLAALLAGYDGKLIAAGIVLMHIAAYAGFAAMRAEVAAVDARPQAMTRYALSIAAVEAAGAGVAALLPLRGGFLIAVFLVYGLSLLPTILTARRARVQDSGTARPPTPVAGGQVTRTARREHDRARTGRPRLPWPVLAGGGVVTLLAAGPTLLSVALASELHGHHAVAGAAIAFSAGCLLSSSAVSVVDRLRLPIQVTWPLWGVGMLIGWLLAPAHLLGLFLAQFLSGLSMTAFEGGMDARIARDATPGTVTTVLAWSASTRALGGAVAVKFLPALVTASAIGLTSGVAAATLGAATLSALIRLRLPRRPART</sequence>
<evidence type="ECO:0000313" key="3">
    <source>
        <dbReference type="EMBL" id="MFC5003013.1"/>
    </source>
</evidence>
<dbReference type="RefSeq" id="WP_380121646.1">
    <property type="nucleotide sequence ID" value="NZ_JBHSIU010000046.1"/>
</dbReference>
<comment type="caution">
    <text evidence="3">The sequence shown here is derived from an EMBL/GenBank/DDBJ whole genome shotgun (WGS) entry which is preliminary data.</text>
</comment>
<protein>
    <submittedName>
        <fullName evidence="3">MFS transporter</fullName>
    </submittedName>
</protein>
<reference evidence="4" key="1">
    <citation type="journal article" date="2019" name="Int. J. Syst. Evol. Microbiol.">
        <title>The Global Catalogue of Microorganisms (GCM) 10K type strain sequencing project: providing services to taxonomists for standard genome sequencing and annotation.</title>
        <authorList>
            <consortium name="The Broad Institute Genomics Platform"/>
            <consortium name="The Broad Institute Genome Sequencing Center for Infectious Disease"/>
            <person name="Wu L."/>
            <person name="Ma J."/>
        </authorList>
    </citation>
    <scope>NUCLEOTIDE SEQUENCE [LARGE SCALE GENOMIC DNA]</scope>
    <source>
        <strain evidence="4">CGMCC 4.7152</strain>
    </source>
</reference>
<feature type="transmembrane region" description="Helical" evidence="2">
    <location>
        <begin position="136"/>
        <end position="157"/>
    </location>
</feature>
<dbReference type="Pfam" id="PF07690">
    <property type="entry name" value="MFS_1"/>
    <property type="match status" value="1"/>
</dbReference>
<feature type="transmembrane region" description="Helical" evidence="2">
    <location>
        <begin position="224"/>
        <end position="249"/>
    </location>
</feature>
<feature type="region of interest" description="Disordered" evidence="1">
    <location>
        <begin position="190"/>
        <end position="216"/>
    </location>
</feature>
<feature type="transmembrane region" description="Helical" evidence="2">
    <location>
        <begin position="290"/>
        <end position="316"/>
    </location>
</feature>
<keyword evidence="2" id="KW-1133">Transmembrane helix</keyword>
<organism evidence="3 4">
    <name type="scientific">Dactylosporangium cerinum</name>
    <dbReference type="NCBI Taxonomy" id="1434730"/>
    <lineage>
        <taxon>Bacteria</taxon>
        <taxon>Bacillati</taxon>
        <taxon>Actinomycetota</taxon>
        <taxon>Actinomycetes</taxon>
        <taxon>Micromonosporales</taxon>
        <taxon>Micromonosporaceae</taxon>
        <taxon>Dactylosporangium</taxon>
    </lineage>
</organism>
<evidence type="ECO:0000256" key="2">
    <source>
        <dbReference type="SAM" id="Phobius"/>
    </source>
</evidence>
<dbReference type="Proteomes" id="UP001595912">
    <property type="component" value="Unassembled WGS sequence"/>
</dbReference>